<accession>A0A0D2IZT0</accession>
<dbReference type="PANTHER" id="PTHR21660">
    <property type="entry name" value="THIOESTERASE SUPERFAMILY MEMBER-RELATED"/>
    <property type="match status" value="1"/>
</dbReference>
<evidence type="ECO:0000256" key="18">
    <source>
        <dbReference type="ARBA" id="ARBA00083956"/>
    </source>
</evidence>
<evidence type="ECO:0000256" key="10">
    <source>
        <dbReference type="ARBA" id="ARBA00023128"/>
    </source>
</evidence>
<feature type="domain" description="Thioesterase" evidence="20">
    <location>
        <begin position="60"/>
        <end position="132"/>
    </location>
</feature>
<evidence type="ECO:0000256" key="8">
    <source>
        <dbReference type="ARBA" id="ARBA00022990"/>
    </source>
</evidence>
<dbReference type="GO" id="GO:0005634">
    <property type="term" value="C:nucleus"/>
    <property type="evidence" value="ECO:0007669"/>
    <property type="project" value="UniProtKB-SubCell"/>
</dbReference>
<dbReference type="GeneID" id="25732180"/>
<keyword evidence="12" id="KW-0539">Nucleus</keyword>
<keyword evidence="11" id="KW-0206">Cytoskeleton</keyword>
<dbReference type="CDD" id="cd03443">
    <property type="entry name" value="PaaI_thioesterase"/>
    <property type="match status" value="1"/>
</dbReference>
<keyword evidence="8" id="KW-0007">Acetylation</keyword>
<dbReference type="GO" id="GO:0005819">
    <property type="term" value="C:spindle"/>
    <property type="evidence" value="ECO:0007669"/>
    <property type="project" value="UniProtKB-SubCell"/>
</dbReference>
<dbReference type="KEGG" id="mng:MNEG_14601"/>
<dbReference type="InterPro" id="IPR029069">
    <property type="entry name" value="HotDog_dom_sf"/>
</dbReference>
<feature type="region of interest" description="Disordered" evidence="19">
    <location>
        <begin position="161"/>
        <end position="191"/>
    </location>
</feature>
<keyword evidence="22" id="KW-1185">Reference proteome</keyword>
<keyword evidence="6" id="KW-0963">Cytoplasm</keyword>
<dbReference type="Gene3D" id="3.10.129.10">
    <property type="entry name" value="Hotdog Thioesterase"/>
    <property type="match status" value="1"/>
</dbReference>
<organism evidence="21 22">
    <name type="scientific">Monoraphidium neglectum</name>
    <dbReference type="NCBI Taxonomy" id="145388"/>
    <lineage>
        <taxon>Eukaryota</taxon>
        <taxon>Viridiplantae</taxon>
        <taxon>Chlorophyta</taxon>
        <taxon>core chlorophytes</taxon>
        <taxon>Chlorophyceae</taxon>
        <taxon>CS clade</taxon>
        <taxon>Sphaeropleales</taxon>
        <taxon>Selenastraceae</taxon>
        <taxon>Monoraphidium</taxon>
    </lineage>
</organism>
<dbReference type="SUPFAM" id="SSF54637">
    <property type="entry name" value="Thioesterase/thiol ester dehydrase-isomerase"/>
    <property type="match status" value="1"/>
</dbReference>
<dbReference type="InterPro" id="IPR003736">
    <property type="entry name" value="PAAI_dom"/>
</dbReference>
<evidence type="ECO:0000313" key="22">
    <source>
        <dbReference type="Proteomes" id="UP000054498"/>
    </source>
</evidence>
<dbReference type="OrthoDB" id="46529at2759"/>
<comment type="catalytic activity">
    <reaction evidence="13">
        <text>a fatty acyl-CoA + H2O = a fatty acid + CoA + H(+)</text>
        <dbReference type="Rhea" id="RHEA:16781"/>
        <dbReference type="ChEBI" id="CHEBI:15377"/>
        <dbReference type="ChEBI" id="CHEBI:15378"/>
        <dbReference type="ChEBI" id="CHEBI:28868"/>
        <dbReference type="ChEBI" id="CHEBI:57287"/>
        <dbReference type="ChEBI" id="CHEBI:77636"/>
    </reaction>
    <physiologicalReaction direction="left-to-right" evidence="13">
        <dbReference type="Rhea" id="RHEA:16782"/>
    </physiologicalReaction>
</comment>
<evidence type="ECO:0000256" key="9">
    <source>
        <dbReference type="ARBA" id="ARBA00023098"/>
    </source>
</evidence>
<dbReference type="PANTHER" id="PTHR21660:SF1">
    <property type="entry name" value="ACYL-COENZYME A THIOESTERASE 13"/>
    <property type="match status" value="1"/>
</dbReference>
<evidence type="ECO:0000256" key="4">
    <source>
        <dbReference type="ARBA" id="ARBA00004514"/>
    </source>
</evidence>
<dbReference type="GO" id="GO:0047617">
    <property type="term" value="F:fatty acyl-CoA hydrolase activity"/>
    <property type="evidence" value="ECO:0007669"/>
    <property type="project" value="InterPro"/>
</dbReference>
<dbReference type="AlphaFoldDB" id="A0A0D2IZT0"/>
<reference evidence="21 22" key="1">
    <citation type="journal article" date="2013" name="BMC Genomics">
        <title>Reconstruction of the lipid metabolism for the microalga Monoraphidium neglectum from its genome sequence reveals characteristics suitable for biofuel production.</title>
        <authorList>
            <person name="Bogen C."/>
            <person name="Al-Dilaimi A."/>
            <person name="Albersmeier A."/>
            <person name="Wichmann J."/>
            <person name="Grundmann M."/>
            <person name="Rupp O."/>
            <person name="Lauersen K.J."/>
            <person name="Blifernez-Klassen O."/>
            <person name="Kalinowski J."/>
            <person name="Goesmann A."/>
            <person name="Mussgnug J.H."/>
            <person name="Kruse O."/>
        </authorList>
    </citation>
    <scope>NUCLEOTIDE SEQUENCE [LARGE SCALE GENOMIC DNA]</scope>
    <source>
        <strain evidence="21 22">SAG 48.87</strain>
    </source>
</reference>
<keyword evidence="10" id="KW-0496">Mitochondrion</keyword>
<comment type="subcellular location">
    <subcellularLocation>
        <location evidence="3">Cytoplasm</location>
        <location evidence="3">Cytoskeleton</location>
        <location evidence="3">Spindle</location>
    </subcellularLocation>
    <subcellularLocation>
        <location evidence="4">Cytoplasm</location>
        <location evidence="4">Cytosol</location>
    </subcellularLocation>
    <subcellularLocation>
        <location evidence="2">Mitochondrion</location>
    </subcellularLocation>
    <subcellularLocation>
        <location evidence="1">Nucleus</location>
    </subcellularLocation>
</comment>
<evidence type="ECO:0000256" key="14">
    <source>
        <dbReference type="ARBA" id="ARBA00058205"/>
    </source>
</evidence>
<evidence type="ECO:0000256" key="16">
    <source>
        <dbReference type="ARBA" id="ARBA00067273"/>
    </source>
</evidence>
<evidence type="ECO:0000256" key="11">
    <source>
        <dbReference type="ARBA" id="ARBA00023212"/>
    </source>
</evidence>
<name>A0A0D2IZT0_9CHLO</name>
<dbReference type="GO" id="GO:0006629">
    <property type="term" value="P:lipid metabolic process"/>
    <property type="evidence" value="ECO:0007669"/>
    <property type="project" value="UniProtKB-KW"/>
</dbReference>
<sequence length="191" mass="20497">MEVTLTSPPTPLERAQAFLELLRGGQNYDEPVLDGLTLERAWDGGIVCRLQAARKHANRYGTMHGGCIATLVDVIGSAAIITQADRGGVSLSISTHYLAPMPIGDVVEIEATVAKIGKQIGTAVVSLRDATTGALVAQGTHVKALVPHSDSGPAMRALVAEQRRTKQQQFEKPQEQRRVESQGRAPQRSKL</sequence>
<dbReference type="GO" id="GO:0005829">
    <property type="term" value="C:cytosol"/>
    <property type="evidence" value="ECO:0007669"/>
    <property type="project" value="UniProtKB-SubCell"/>
</dbReference>
<dbReference type="EMBL" id="KK104834">
    <property type="protein sequence ID" value="KIY93362.1"/>
    <property type="molecule type" value="Genomic_DNA"/>
</dbReference>
<evidence type="ECO:0000256" key="13">
    <source>
        <dbReference type="ARBA" id="ARBA00052976"/>
    </source>
</evidence>
<dbReference type="STRING" id="145388.A0A0D2IZT0"/>
<dbReference type="NCBIfam" id="TIGR00369">
    <property type="entry name" value="unchar_dom_1"/>
    <property type="match status" value="1"/>
</dbReference>
<keyword evidence="7" id="KW-0378">Hydrolase</keyword>
<evidence type="ECO:0000256" key="7">
    <source>
        <dbReference type="ARBA" id="ARBA00022801"/>
    </source>
</evidence>
<evidence type="ECO:0000256" key="12">
    <source>
        <dbReference type="ARBA" id="ARBA00023242"/>
    </source>
</evidence>
<evidence type="ECO:0000313" key="21">
    <source>
        <dbReference type="EMBL" id="KIY93362.1"/>
    </source>
</evidence>
<evidence type="ECO:0000256" key="17">
    <source>
        <dbReference type="ARBA" id="ARBA00081533"/>
    </source>
</evidence>
<evidence type="ECO:0000256" key="6">
    <source>
        <dbReference type="ARBA" id="ARBA00022490"/>
    </source>
</evidence>
<protein>
    <recommendedName>
        <fullName evidence="16">Acyl-coenzyme A thioesterase 13</fullName>
    </recommendedName>
    <alternativeName>
        <fullName evidence="17">Hotdog-fold thioesterase superfamily member 2</fullName>
    </alternativeName>
    <alternativeName>
        <fullName evidence="18">Thioesterase superfamily member 2</fullName>
    </alternativeName>
</protein>
<dbReference type="InterPro" id="IPR006683">
    <property type="entry name" value="Thioestr_dom"/>
</dbReference>
<dbReference type="Pfam" id="PF03061">
    <property type="entry name" value="4HBT"/>
    <property type="match status" value="1"/>
</dbReference>
<proteinExistence type="inferred from homology"/>
<comment type="subunit">
    <text evidence="15">Homotetramer. Interacts with PCTP.</text>
</comment>
<evidence type="ECO:0000256" key="3">
    <source>
        <dbReference type="ARBA" id="ARBA00004186"/>
    </source>
</evidence>
<evidence type="ECO:0000256" key="15">
    <source>
        <dbReference type="ARBA" id="ARBA00064709"/>
    </source>
</evidence>
<evidence type="ECO:0000256" key="2">
    <source>
        <dbReference type="ARBA" id="ARBA00004173"/>
    </source>
</evidence>
<gene>
    <name evidence="21" type="ORF">MNEG_14601</name>
</gene>
<comment type="function">
    <text evidence="14">Catalyzes the hydrolysis of acyl-CoAs into free fatty acids and coenzyme A (CoASH), regulating their respective intracellular levels. Has acyl-CoA thioesterase activity towards medium (C12) and long-chain (C18) fatty acyl-CoA substrates. Can also hydrolyze 3-hydroxyphenylacetyl-CoA and 3,4-dihydroxyphenylacetyl-CoA (in vitro). May play a role in controlling adaptive thermogenesis.</text>
</comment>
<evidence type="ECO:0000256" key="1">
    <source>
        <dbReference type="ARBA" id="ARBA00004123"/>
    </source>
</evidence>
<evidence type="ECO:0000259" key="20">
    <source>
        <dbReference type="Pfam" id="PF03061"/>
    </source>
</evidence>
<evidence type="ECO:0000256" key="19">
    <source>
        <dbReference type="SAM" id="MobiDB-lite"/>
    </source>
</evidence>
<dbReference type="GO" id="GO:0005739">
    <property type="term" value="C:mitochondrion"/>
    <property type="evidence" value="ECO:0007669"/>
    <property type="project" value="UniProtKB-SubCell"/>
</dbReference>
<dbReference type="Proteomes" id="UP000054498">
    <property type="component" value="Unassembled WGS sequence"/>
</dbReference>
<dbReference type="InterPro" id="IPR039298">
    <property type="entry name" value="ACOT13"/>
</dbReference>
<feature type="compositionally biased region" description="Basic and acidic residues" evidence="19">
    <location>
        <begin position="172"/>
        <end position="181"/>
    </location>
</feature>
<dbReference type="FunFam" id="3.10.129.10:FF:000021">
    <property type="entry name" value="Acyl-coenzyme A thioesterase 13"/>
    <property type="match status" value="1"/>
</dbReference>
<comment type="similarity">
    <text evidence="5">Belongs to the thioesterase PaaI family.</text>
</comment>
<keyword evidence="9" id="KW-0443">Lipid metabolism</keyword>
<evidence type="ECO:0000256" key="5">
    <source>
        <dbReference type="ARBA" id="ARBA00008324"/>
    </source>
</evidence>
<dbReference type="RefSeq" id="XP_013892382.1">
    <property type="nucleotide sequence ID" value="XM_014036928.1"/>
</dbReference>